<keyword evidence="12" id="KW-1185">Reference proteome</keyword>
<protein>
    <submittedName>
        <fullName evidence="10">FtsX-like permease family protein</fullName>
    </submittedName>
    <submittedName>
        <fullName evidence="11">Macrolide export ATP-binding/permease protein MacB</fullName>
        <ecNumber evidence="11">3.6.3.-</ecNumber>
    </submittedName>
</protein>
<feature type="transmembrane region" description="Helical" evidence="7">
    <location>
        <begin position="411"/>
        <end position="444"/>
    </location>
</feature>
<reference evidence="10" key="2">
    <citation type="submission" date="2021-03" db="EMBL/GenBank/DDBJ databases">
        <title>Human Oral Microbial Genomes.</title>
        <authorList>
            <person name="Johnston C.D."/>
            <person name="Chen T."/>
            <person name="Dewhirst F.E."/>
        </authorList>
    </citation>
    <scope>NUCLEOTIDE SEQUENCE</scope>
    <source>
        <strain evidence="10">F0714</strain>
    </source>
</reference>
<dbReference type="EC" id="3.6.3.-" evidence="11"/>
<gene>
    <name evidence="11" type="primary">macB_5</name>
    <name evidence="10" type="ORF">J5A53_12905</name>
    <name evidence="11" type="ORF">NCTC12967_00551</name>
</gene>
<dbReference type="GO" id="GO:0005886">
    <property type="term" value="C:plasma membrane"/>
    <property type="evidence" value="ECO:0007669"/>
    <property type="project" value="UniProtKB-SubCell"/>
</dbReference>
<dbReference type="GO" id="GO:0022857">
    <property type="term" value="F:transmembrane transporter activity"/>
    <property type="evidence" value="ECO:0007669"/>
    <property type="project" value="TreeGrafter"/>
</dbReference>
<keyword evidence="4 7" id="KW-1133">Transmembrane helix</keyword>
<keyword evidence="11" id="KW-0547">Nucleotide-binding</keyword>
<dbReference type="RefSeq" id="WP_014845683.1">
    <property type="nucleotide sequence ID" value="NZ_CP040007.1"/>
</dbReference>
<dbReference type="GeneID" id="64406047"/>
<dbReference type="Pfam" id="PF02687">
    <property type="entry name" value="FtsX"/>
    <property type="match status" value="2"/>
</dbReference>
<dbReference type="OrthoDB" id="9780560at2"/>
<comment type="subcellular location">
    <subcellularLocation>
        <location evidence="1">Cell membrane</location>
        <topology evidence="1">Multi-pass membrane protein</topology>
    </subcellularLocation>
</comment>
<evidence type="ECO:0000259" key="8">
    <source>
        <dbReference type="Pfam" id="PF02687"/>
    </source>
</evidence>
<keyword evidence="11" id="KW-0067">ATP-binding</keyword>
<feature type="transmembrane region" description="Helical" evidence="7">
    <location>
        <begin position="382"/>
        <end position="405"/>
    </location>
</feature>
<evidence type="ECO:0000256" key="7">
    <source>
        <dbReference type="SAM" id="Phobius"/>
    </source>
</evidence>
<dbReference type="InterPro" id="IPR025857">
    <property type="entry name" value="MacB_PCD"/>
</dbReference>
<keyword evidence="3 7" id="KW-0812">Transmembrane</keyword>
<comment type="similarity">
    <text evidence="6">Belongs to the ABC-4 integral membrane protein family.</text>
</comment>
<dbReference type="EMBL" id="LR134406">
    <property type="protein sequence ID" value="VEH69285.1"/>
    <property type="molecule type" value="Genomic_DNA"/>
</dbReference>
<keyword evidence="11" id="KW-0378">Hydrolase</keyword>
<dbReference type="Pfam" id="PF12704">
    <property type="entry name" value="MacB_PCD"/>
    <property type="match status" value="1"/>
</dbReference>
<dbReference type="GO" id="GO:0016787">
    <property type="term" value="F:hydrolase activity"/>
    <property type="evidence" value="ECO:0007669"/>
    <property type="project" value="UniProtKB-KW"/>
</dbReference>
<evidence type="ECO:0000256" key="1">
    <source>
        <dbReference type="ARBA" id="ARBA00004651"/>
    </source>
</evidence>
<evidence type="ECO:0000259" key="9">
    <source>
        <dbReference type="Pfam" id="PF12704"/>
    </source>
</evidence>
<evidence type="ECO:0000256" key="6">
    <source>
        <dbReference type="ARBA" id="ARBA00038076"/>
    </source>
</evidence>
<feature type="transmembrane region" description="Helical" evidence="7">
    <location>
        <begin position="246"/>
        <end position="271"/>
    </location>
</feature>
<feature type="domain" description="ABC3 transporter permease C-terminal" evidence="8">
    <location>
        <begin position="678"/>
        <end position="791"/>
    </location>
</feature>
<keyword evidence="5 7" id="KW-0472">Membrane</keyword>
<dbReference type="PANTHER" id="PTHR30572:SF4">
    <property type="entry name" value="ABC TRANSPORTER PERMEASE YTRF"/>
    <property type="match status" value="1"/>
</dbReference>
<dbReference type="InterPro" id="IPR003838">
    <property type="entry name" value="ABC3_permease_C"/>
</dbReference>
<dbReference type="Proteomes" id="UP000273044">
    <property type="component" value="Chromosome"/>
</dbReference>
<evidence type="ECO:0000256" key="2">
    <source>
        <dbReference type="ARBA" id="ARBA00022475"/>
    </source>
</evidence>
<name>A0A3N4CY89_9ACTN</name>
<feature type="transmembrane region" description="Helical" evidence="7">
    <location>
        <begin position="720"/>
        <end position="750"/>
    </location>
</feature>
<evidence type="ECO:0000256" key="5">
    <source>
        <dbReference type="ARBA" id="ARBA00023136"/>
    </source>
</evidence>
<evidence type="ECO:0000256" key="4">
    <source>
        <dbReference type="ARBA" id="ARBA00022989"/>
    </source>
</evidence>
<dbReference type="OMA" id="FLMSCSI"/>
<dbReference type="GO" id="GO:0005524">
    <property type="term" value="F:ATP binding"/>
    <property type="evidence" value="ECO:0007669"/>
    <property type="project" value="UniProtKB-KW"/>
</dbReference>
<keyword evidence="2" id="KW-1003">Cell membrane</keyword>
<dbReference type="PANTHER" id="PTHR30572">
    <property type="entry name" value="MEMBRANE COMPONENT OF TRANSPORTER-RELATED"/>
    <property type="match status" value="1"/>
</dbReference>
<accession>A0A3N4CY89</accession>
<feature type="transmembrane region" description="Helical" evidence="7">
    <location>
        <begin position="299"/>
        <end position="332"/>
    </location>
</feature>
<dbReference type="Proteomes" id="UP000677180">
    <property type="component" value="Chromosome"/>
</dbReference>
<evidence type="ECO:0000313" key="11">
    <source>
        <dbReference type="EMBL" id="VEH69285.1"/>
    </source>
</evidence>
<feature type="transmembrane region" description="Helical" evidence="7">
    <location>
        <begin position="338"/>
        <end position="361"/>
    </location>
</feature>
<feature type="domain" description="MacB-like periplasmic core" evidence="9">
    <location>
        <begin position="17"/>
        <end position="203"/>
    </location>
</feature>
<evidence type="ECO:0000256" key="3">
    <source>
        <dbReference type="ARBA" id="ARBA00022692"/>
    </source>
</evidence>
<evidence type="ECO:0000313" key="12">
    <source>
        <dbReference type="Proteomes" id="UP000273044"/>
    </source>
</evidence>
<feature type="transmembrane region" description="Helical" evidence="7">
    <location>
        <begin position="670"/>
        <end position="699"/>
    </location>
</feature>
<organism evidence="11 12">
    <name type="scientific">Arachnia propionica</name>
    <dbReference type="NCBI Taxonomy" id="1750"/>
    <lineage>
        <taxon>Bacteria</taxon>
        <taxon>Bacillati</taxon>
        <taxon>Actinomycetota</taxon>
        <taxon>Actinomycetes</taxon>
        <taxon>Propionibacteriales</taxon>
        <taxon>Propionibacteriaceae</taxon>
        <taxon>Arachnia</taxon>
    </lineage>
</organism>
<sequence length="807" mass="85171">MLRDAINEIRLHPGRFVATLLAVAISVGFISAIMIGVRTEENSMTRSGAIAVSKSDVVVEQVSANEQIKPDEVLKAIQGASGVTQAETSMVALFPLTHENFSVYSNAIVLPSAEFRWASLAEGSWPSKEEEITLSKAGAEKLHVKVGDKVTMGFSKDERSGSYRVVGITNDAPSLYSTNSYVTGLGPDRQASKWVVKAQDKAAAIASIKRALEPFGSDNFKVRTADDYRNDQMKQLTGGFDVFRNLLLGFAAISAVVGTIIIANTFTILITQRRRQIGLLRAVGASTGQVAGRLFAEAVLLGLVGSLIGVGIGAGVAAVAGIWTGAIYWGLVFPLGELGIAVLAGVLITVFSMIGPSLAATRVSPLEALQVVPSAARVKRLSITRGVFCCLFLLLGGGLVFQAFVNPAIGLLWAIGGGGFLSLAILLAAPFYVPVLLRLFGWLLGFMGSTVKLATSNSVRNPRRASATAVALMLAVGLVVTLQVAVSTMRTSALSEINQRYPVDVSVRDYDGPLKSGVVEELRRNDGVAKVVEISSKQVELGRRKFSVRNVNAARAELGLPDRMNAPDGVILVSPETAERLPDRVDLPGAGQVEVRSSKSVRYDAAAVSESTFEKLPGQSEIREAWVKLTDRTSSTALNQVMKVISPLSSEVDIGGGATMAGMLEQIVNVLLMVLTALLGVAVVIALVGVGNTLGLSVIERQRESALLRALGMQRRSLRLMLLAEAMLLAVVGIVMGVAAGSFFGWLGVVTSLGMLDETSRPQAVFSVDMLYTGGLILVCVVAAALASVLPGRRAANATPTEALAAE</sequence>
<proteinExistence type="inferred from homology"/>
<feature type="transmembrane region" description="Helical" evidence="7">
    <location>
        <begin position="465"/>
        <end position="486"/>
    </location>
</feature>
<evidence type="ECO:0000313" key="10">
    <source>
        <dbReference type="EMBL" id="QUC10659.1"/>
    </source>
</evidence>
<dbReference type="EMBL" id="CP072385">
    <property type="protein sequence ID" value="QUC10659.1"/>
    <property type="molecule type" value="Genomic_DNA"/>
</dbReference>
<feature type="transmembrane region" description="Helical" evidence="7">
    <location>
        <begin position="16"/>
        <end position="37"/>
    </location>
</feature>
<feature type="transmembrane region" description="Helical" evidence="7">
    <location>
        <begin position="770"/>
        <end position="790"/>
    </location>
</feature>
<reference evidence="11 12" key="1">
    <citation type="submission" date="2018-12" db="EMBL/GenBank/DDBJ databases">
        <authorList>
            <consortium name="Pathogen Informatics"/>
        </authorList>
    </citation>
    <scope>NUCLEOTIDE SEQUENCE [LARGE SCALE GENOMIC DNA]</scope>
    <source>
        <strain evidence="11 12">NCTC12967</strain>
    </source>
</reference>
<dbReference type="InterPro" id="IPR050250">
    <property type="entry name" value="Macrolide_Exporter_MacB"/>
</dbReference>
<feature type="domain" description="ABC3 transporter permease C-terminal" evidence="8">
    <location>
        <begin position="250"/>
        <end position="365"/>
    </location>
</feature>
<dbReference type="AlphaFoldDB" id="A0A3N4CY89"/>